<dbReference type="EMBL" id="FQXG01000003">
    <property type="protein sequence ID" value="SHH61614.1"/>
    <property type="molecule type" value="Genomic_DNA"/>
</dbReference>
<evidence type="ECO:0000313" key="2">
    <source>
        <dbReference type="EMBL" id="SHH61614.1"/>
    </source>
</evidence>
<reference evidence="2 3" key="1">
    <citation type="submission" date="2016-11" db="EMBL/GenBank/DDBJ databases">
        <authorList>
            <person name="Jaros S."/>
            <person name="Januszkiewicz K."/>
            <person name="Wedrychowicz H."/>
        </authorList>
    </citation>
    <scope>NUCLEOTIDE SEQUENCE [LARGE SCALE GENOMIC DNA]</scope>
    <source>
        <strain evidence="2 3">DSM 16917</strain>
    </source>
</reference>
<sequence>MSVIRTLGVAAAVLASLPAVAGEADLVWPAKAQVEVKGEFVRPAHRQGDLQWPKRALADKAQNLALSKQQGPKVKP</sequence>
<proteinExistence type="predicted"/>
<organism evidence="2 3">
    <name type="scientific">Ferrimonas marina</name>
    <dbReference type="NCBI Taxonomy" id="299255"/>
    <lineage>
        <taxon>Bacteria</taxon>
        <taxon>Pseudomonadati</taxon>
        <taxon>Pseudomonadota</taxon>
        <taxon>Gammaproteobacteria</taxon>
        <taxon>Alteromonadales</taxon>
        <taxon>Ferrimonadaceae</taxon>
        <taxon>Ferrimonas</taxon>
    </lineage>
</organism>
<keyword evidence="1" id="KW-0732">Signal</keyword>
<accession>A0A1M5UF03</accession>
<evidence type="ECO:0000256" key="1">
    <source>
        <dbReference type="SAM" id="SignalP"/>
    </source>
</evidence>
<evidence type="ECO:0000313" key="3">
    <source>
        <dbReference type="Proteomes" id="UP000184268"/>
    </source>
</evidence>
<protein>
    <submittedName>
        <fullName evidence="2">Uncharacterized protein</fullName>
    </submittedName>
</protein>
<dbReference type="Proteomes" id="UP000184268">
    <property type="component" value="Unassembled WGS sequence"/>
</dbReference>
<feature type="signal peptide" evidence="1">
    <location>
        <begin position="1"/>
        <end position="21"/>
    </location>
</feature>
<keyword evidence="3" id="KW-1185">Reference proteome</keyword>
<feature type="chain" id="PRO_5009914188" evidence="1">
    <location>
        <begin position="22"/>
        <end position="76"/>
    </location>
</feature>
<name>A0A1M5UF03_9GAMM</name>
<gene>
    <name evidence="2" type="ORF">SAMN02745129_2540</name>
</gene>
<dbReference type="AlphaFoldDB" id="A0A1M5UF03"/>